<dbReference type="OrthoDB" id="3758478at2759"/>
<protein>
    <submittedName>
        <fullName evidence="1">Uncharacterized protein</fullName>
    </submittedName>
</protein>
<evidence type="ECO:0000313" key="1">
    <source>
        <dbReference type="EMBL" id="GAP87479.1"/>
    </source>
</evidence>
<keyword evidence="2" id="KW-1185">Reference proteome</keyword>
<evidence type="ECO:0000313" key="2">
    <source>
        <dbReference type="Proteomes" id="UP000054516"/>
    </source>
</evidence>
<name>A0A1W2TH80_ROSNE</name>
<gene>
    <name evidence="1" type="ORF">SAMD00023353_2600730</name>
</gene>
<accession>A0A1W2TH80</accession>
<dbReference type="AlphaFoldDB" id="A0A1W2TH80"/>
<dbReference type="OMA" id="VAMEHSW"/>
<proteinExistence type="predicted"/>
<sequence>MSSNLSLRRAIEANTKEFLTSPRVAAERNDPTVLSRTLTQDCRRKIVPASFMLSIGVTNPNQGFTNEQAQQAFSENIKVSSVESIDVHRLCVDEAARASAACTGTVLLFRDGERLRLETAWFLDFVDDGSRIKRIVEFCGEQAAHRRVDKTVRLLQERGALNASLIG</sequence>
<dbReference type="Proteomes" id="UP000054516">
    <property type="component" value="Unassembled WGS sequence"/>
</dbReference>
<dbReference type="EMBL" id="DF977471">
    <property type="protein sequence ID" value="GAP87479.1"/>
    <property type="molecule type" value="Genomic_DNA"/>
</dbReference>
<reference evidence="1" key="1">
    <citation type="submission" date="2016-03" db="EMBL/GenBank/DDBJ databases">
        <title>Draft genome sequence of Rosellinia necatrix.</title>
        <authorList>
            <person name="Kanematsu S."/>
        </authorList>
    </citation>
    <scope>NUCLEOTIDE SEQUENCE [LARGE SCALE GENOMIC DNA]</scope>
    <source>
        <strain evidence="1">W97</strain>
    </source>
</reference>
<organism evidence="1">
    <name type="scientific">Rosellinia necatrix</name>
    <name type="common">White root-rot fungus</name>
    <dbReference type="NCBI Taxonomy" id="77044"/>
    <lineage>
        <taxon>Eukaryota</taxon>
        <taxon>Fungi</taxon>
        <taxon>Dikarya</taxon>
        <taxon>Ascomycota</taxon>
        <taxon>Pezizomycotina</taxon>
        <taxon>Sordariomycetes</taxon>
        <taxon>Xylariomycetidae</taxon>
        <taxon>Xylariales</taxon>
        <taxon>Xylariaceae</taxon>
        <taxon>Rosellinia</taxon>
    </lineage>
</organism>